<evidence type="ECO:0000256" key="1">
    <source>
        <dbReference type="SAM" id="MobiDB-lite"/>
    </source>
</evidence>
<dbReference type="Pfam" id="PF14110">
    <property type="entry name" value="DUF4282"/>
    <property type="match status" value="1"/>
</dbReference>
<dbReference type="EMBL" id="CP053452">
    <property type="protein sequence ID" value="QJW93594.1"/>
    <property type="molecule type" value="Genomic_DNA"/>
</dbReference>
<evidence type="ECO:0000256" key="2">
    <source>
        <dbReference type="SAM" id="Phobius"/>
    </source>
</evidence>
<sequence length="173" mass="19178">MPTVPCPGCAQPVAIPDPPTASAYSCPHCRTRVPSAPTPPKPKPKPKPAAFEFDTDDEVDEPDVPRSHRRRRPQGNLIGDFLTFRLMVTPVVIQIVFWIGVLACLGFGISLIAAGLNTNDELRKKISVYVIAFGVLVMIAGPVVVRIYCELLIIFFKIHDELKVANDRQRYRS</sequence>
<evidence type="ECO:0000313" key="3">
    <source>
        <dbReference type="EMBL" id="QJW93594.1"/>
    </source>
</evidence>
<organism evidence="3 4">
    <name type="scientific">Frigoriglobus tundricola</name>
    <dbReference type="NCBI Taxonomy" id="2774151"/>
    <lineage>
        <taxon>Bacteria</taxon>
        <taxon>Pseudomonadati</taxon>
        <taxon>Planctomycetota</taxon>
        <taxon>Planctomycetia</taxon>
        <taxon>Gemmatales</taxon>
        <taxon>Gemmataceae</taxon>
        <taxon>Frigoriglobus</taxon>
    </lineage>
</organism>
<gene>
    <name evidence="3" type="ORF">FTUN_1101</name>
</gene>
<protein>
    <recommendedName>
        <fullName evidence="5">DUF4282 domain-containing protein</fullName>
    </recommendedName>
</protein>
<dbReference type="RefSeq" id="WP_171469759.1">
    <property type="nucleotide sequence ID" value="NZ_CP053452.2"/>
</dbReference>
<keyword evidence="2" id="KW-1133">Transmembrane helix</keyword>
<feature type="region of interest" description="Disordered" evidence="1">
    <location>
        <begin position="32"/>
        <end position="71"/>
    </location>
</feature>
<proteinExistence type="predicted"/>
<name>A0A6M5YJ59_9BACT</name>
<feature type="compositionally biased region" description="Acidic residues" evidence="1">
    <location>
        <begin position="53"/>
        <end position="62"/>
    </location>
</feature>
<reference evidence="4" key="1">
    <citation type="submission" date="2020-05" db="EMBL/GenBank/DDBJ databases">
        <title>Frigoriglobus tundricola gen. nov., sp. nov., a psychrotolerant cellulolytic planctomycete of the family Gemmataceae with two divergent copies of 16S rRNA gene.</title>
        <authorList>
            <person name="Kulichevskaya I.S."/>
            <person name="Ivanova A.A."/>
            <person name="Naumoff D.G."/>
            <person name="Beletsky A.V."/>
            <person name="Rijpstra W.I.C."/>
            <person name="Sinninghe Damste J.S."/>
            <person name="Mardanov A.V."/>
            <person name="Ravin N.V."/>
            <person name="Dedysh S.N."/>
        </authorList>
    </citation>
    <scope>NUCLEOTIDE SEQUENCE [LARGE SCALE GENOMIC DNA]</scope>
    <source>
        <strain evidence="4">PL17</strain>
    </source>
</reference>
<feature type="transmembrane region" description="Helical" evidence="2">
    <location>
        <begin position="91"/>
        <end position="114"/>
    </location>
</feature>
<accession>A0A6M5YJ59</accession>
<dbReference type="InterPro" id="IPR025557">
    <property type="entry name" value="DUF4282"/>
</dbReference>
<keyword evidence="4" id="KW-1185">Reference proteome</keyword>
<feature type="transmembrane region" description="Helical" evidence="2">
    <location>
        <begin position="126"/>
        <end position="149"/>
    </location>
</feature>
<dbReference type="KEGG" id="ftj:FTUN_1101"/>
<evidence type="ECO:0000313" key="4">
    <source>
        <dbReference type="Proteomes" id="UP000503447"/>
    </source>
</evidence>
<keyword evidence="2" id="KW-0812">Transmembrane</keyword>
<dbReference type="AlphaFoldDB" id="A0A6M5YJ59"/>
<evidence type="ECO:0008006" key="5">
    <source>
        <dbReference type="Google" id="ProtNLM"/>
    </source>
</evidence>
<keyword evidence="2" id="KW-0472">Membrane</keyword>
<dbReference type="Proteomes" id="UP000503447">
    <property type="component" value="Chromosome"/>
</dbReference>